<dbReference type="Proteomes" id="UP000028900">
    <property type="component" value="Unassembled WGS sequence"/>
</dbReference>
<dbReference type="HAMAP" id="MF_00050">
    <property type="entry name" value="EF_Ts"/>
    <property type="match status" value="1"/>
</dbReference>
<dbReference type="EMBL" id="BBIY01000117">
    <property type="protein sequence ID" value="GAK74351.1"/>
    <property type="molecule type" value="Genomic_DNA"/>
</dbReference>
<evidence type="ECO:0000259" key="4">
    <source>
        <dbReference type="Pfam" id="PF00889"/>
    </source>
</evidence>
<gene>
    <name evidence="5" type="primary">tsf</name>
    <name evidence="5" type="ORF">OYV_08570</name>
</gene>
<dbReference type="InterPro" id="IPR001816">
    <property type="entry name" value="Transl_elong_EFTs/EF1B"/>
</dbReference>
<dbReference type="Gene3D" id="3.30.479.20">
    <property type="entry name" value="Elongation factor Ts, dimerisation domain"/>
    <property type="match status" value="1"/>
</dbReference>
<evidence type="ECO:0000256" key="3">
    <source>
        <dbReference type="ARBA" id="ARBA00022917"/>
    </source>
</evidence>
<dbReference type="GO" id="GO:0003746">
    <property type="term" value="F:translation elongation factor activity"/>
    <property type="evidence" value="ECO:0007669"/>
    <property type="project" value="UniProtKB-KW"/>
</dbReference>
<dbReference type="InterPro" id="IPR014039">
    <property type="entry name" value="Transl_elong_EFTs/EF1B_dimer"/>
</dbReference>
<proteinExistence type="inferred from homology"/>
<comment type="caution">
    <text evidence="5">The sequence shown here is derived from an EMBL/GenBank/DDBJ whole genome shotgun (WGS) entry which is preliminary data.</text>
</comment>
<keyword evidence="6" id="KW-1185">Reference proteome</keyword>
<feature type="non-terminal residue" evidence="5">
    <location>
        <position position="1"/>
    </location>
</feature>
<feature type="domain" description="Translation elongation factor EFTs/EF1B dimerisation" evidence="4">
    <location>
        <begin position="1"/>
        <end position="43"/>
    </location>
</feature>
<keyword evidence="3" id="KW-0648">Protein biosynthesis</keyword>
<accession>A0ABQ0J423</accession>
<keyword evidence="1" id="KW-0963">Cytoplasm</keyword>
<keyword evidence="2 5" id="KW-0251">Elongation factor</keyword>
<sequence>LGKMLKDMCLSEQPFVKNADQKVKDYLKANNTDVVSYVRWEMGN</sequence>
<dbReference type="InterPro" id="IPR036402">
    <property type="entry name" value="EF-Ts_dimer_sf"/>
</dbReference>
<evidence type="ECO:0000256" key="2">
    <source>
        <dbReference type="ARBA" id="ARBA00022768"/>
    </source>
</evidence>
<protein>
    <submittedName>
        <fullName evidence="5">Translation elongation factor Ts</fullName>
    </submittedName>
</protein>
<evidence type="ECO:0000313" key="6">
    <source>
        <dbReference type="Proteomes" id="UP000028900"/>
    </source>
</evidence>
<dbReference type="SUPFAM" id="SSF54713">
    <property type="entry name" value="Elongation factor Ts (EF-Ts), dimerisation domain"/>
    <property type="match status" value="1"/>
</dbReference>
<reference evidence="5 6" key="2">
    <citation type="journal article" date="2014" name="Genome Announc.">
        <title>Draft Genome Sequence of 'Candidatus Phytoplasma asteris' Strain OY-V, an Unculturable Plant-Pathogenic Bacterium.</title>
        <authorList>
            <person name="Kakizawa S."/>
            <person name="Makino A."/>
            <person name="Ishii Y."/>
            <person name="Tamaki H."/>
            <person name="Kamagata Y."/>
        </authorList>
    </citation>
    <scope>NUCLEOTIDE SEQUENCE [LARGE SCALE GENOMIC DNA]</scope>
    <source>
        <strain evidence="5 6">OY-V</strain>
    </source>
</reference>
<dbReference type="Pfam" id="PF00889">
    <property type="entry name" value="EF_TS"/>
    <property type="match status" value="1"/>
</dbReference>
<organism evidence="5 6">
    <name type="scientific">'Chrysanthemum coronarium' phytoplasma</name>
    <dbReference type="NCBI Taxonomy" id="1520703"/>
    <lineage>
        <taxon>Bacteria</taxon>
        <taxon>Bacillati</taxon>
        <taxon>Mycoplasmatota</taxon>
        <taxon>Mollicutes</taxon>
        <taxon>Acholeplasmatales</taxon>
        <taxon>Acholeplasmataceae</taxon>
        <taxon>Candidatus Phytoplasma</taxon>
        <taxon>16SrI (Aster yellows group)</taxon>
    </lineage>
</organism>
<reference evidence="6" key="1">
    <citation type="journal article" date="2014" name="Genome Announc.">
        <title>Draft Genome Sequence of ''Candidatus Phytoplasma asteris'' Strain OY-V, an Unculturable Plant-Pathogenic Bacterium.</title>
        <authorList>
            <person name="Kakizawa S."/>
            <person name="Makino A."/>
            <person name="Ishii Y."/>
            <person name="Tamaki H."/>
            <person name="Kamagata Y."/>
        </authorList>
    </citation>
    <scope>NUCLEOTIDE SEQUENCE [LARGE SCALE GENOMIC DNA]</scope>
    <source>
        <strain evidence="6">OY-V</strain>
    </source>
</reference>
<name>A0ABQ0J423_9MOLU</name>
<evidence type="ECO:0000313" key="5">
    <source>
        <dbReference type="EMBL" id="GAK74351.1"/>
    </source>
</evidence>
<evidence type="ECO:0000256" key="1">
    <source>
        <dbReference type="ARBA" id="ARBA00022490"/>
    </source>
</evidence>